<dbReference type="InterPro" id="IPR029465">
    <property type="entry name" value="ATPgrasp_TupA"/>
</dbReference>
<gene>
    <name evidence="1" type="ORF">H9964_04190</name>
</gene>
<protein>
    <submittedName>
        <fullName evidence="1">Uncharacterized protein</fullName>
    </submittedName>
</protein>
<reference evidence="1" key="2">
    <citation type="submission" date="2021-04" db="EMBL/GenBank/DDBJ databases">
        <authorList>
            <person name="Gilroy R."/>
        </authorList>
    </citation>
    <scope>NUCLEOTIDE SEQUENCE</scope>
    <source>
        <strain evidence="1">ChiW7-2402</strain>
    </source>
</reference>
<name>A0A9D2G5N6_9FIRM</name>
<dbReference type="Pfam" id="PF14305">
    <property type="entry name" value="ATPgrasp_TupA"/>
    <property type="match status" value="1"/>
</dbReference>
<dbReference type="AlphaFoldDB" id="A0A9D2G5N6"/>
<sequence>MENKCREVIEMGIANMVRSCLTLISPKLNAKVLHNLKTGRRLNFKNPVNLADKLVVLKIKDYNHNPLVKQCADKYSVREYVRSKGYEDVLNELIGVYDNVEDIEWNMLPNQFVLKWNFGCGFNVICRDKANMDIPKTVIQLCDGGGTCSFWVRRNAI</sequence>
<accession>A0A9D2G5N6</accession>
<organism evidence="1 2">
    <name type="scientific">Candidatus Gallimonas intestinavium</name>
    <dbReference type="NCBI Taxonomy" id="2838603"/>
    <lineage>
        <taxon>Bacteria</taxon>
        <taxon>Bacillati</taxon>
        <taxon>Bacillota</taxon>
        <taxon>Clostridia</taxon>
        <taxon>Candidatus Gallimonas</taxon>
    </lineage>
</organism>
<reference evidence="1" key="1">
    <citation type="journal article" date="2021" name="PeerJ">
        <title>Extensive microbial diversity within the chicken gut microbiome revealed by metagenomics and culture.</title>
        <authorList>
            <person name="Gilroy R."/>
            <person name="Ravi A."/>
            <person name="Getino M."/>
            <person name="Pursley I."/>
            <person name="Horton D.L."/>
            <person name="Alikhan N.F."/>
            <person name="Baker D."/>
            <person name="Gharbi K."/>
            <person name="Hall N."/>
            <person name="Watson M."/>
            <person name="Adriaenssens E.M."/>
            <person name="Foster-Nyarko E."/>
            <person name="Jarju S."/>
            <person name="Secka A."/>
            <person name="Antonio M."/>
            <person name="Oren A."/>
            <person name="Chaudhuri R.R."/>
            <person name="La Ragione R."/>
            <person name="Hildebrand F."/>
            <person name="Pallen M.J."/>
        </authorList>
    </citation>
    <scope>NUCLEOTIDE SEQUENCE</scope>
    <source>
        <strain evidence="1">ChiW7-2402</strain>
    </source>
</reference>
<evidence type="ECO:0000313" key="2">
    <source>
        <dbReference type="Proteomes" id="UP000824102"/>
    </source>
</evidence>
<evidence type="ECO:0000313" key="1">
    <source>
        <dbReference type="EMBL" id="HIZ72761.1"/>
    </source>
</evidence>
<dbReference type="EMBL" id="DXBB01000059">
    <property type="protein sequence ID" value="HIZ72761.1"/>
    <property type="molecule type" value="Genomic_DNA"/>
</dbReference>
<comment type="caution">
    <text evidence="1">The sequence shown here is derived from an EMBL/GenBank/DDBJ whole genome shotgun (WGS) entry which is preliminary data.</text>
</comment>
<dbReference type="Proteomes" id="UP000824102">
    <property type="component" value="Unassembled WGS sequence"/>
</dbReference>
<proteinExistence type="predicted"/>